<accession>A0AA91DRD4</accession>
<dbReference type="Proteomes" id="UP000077852">
    <property type="component" value="Unassembled WGS sequence"/>
</dbReference>
<protein>
    <submittedName>
        <fullName evidence="1">Uncharacterized protein</fullName>
    </submittedName>
</protein>
<proteinExistence type="predicted"/>
<gene>
    <name evidence="1" type="ORF">A3K87_09970</name>
</gene>
<dbReference type="EMBL" id="LVHG01000027">
    <property type="protein sequence ID" value="OAK66082.1"/>
    <property type="molecule type" value="Genomic_DNA"/>
</dbReference>
<sequence length="93" mass="10779">MGPAKISAYDFTPRFQREYKRVSPDIRRAVDQLFEDLMVNPNSHRCHGLRGYKPTIFAADVLSNHSWQVTFEMDGETAVMRRLAIHQEIDDSP</sequence>
<reference evidence="1 2" key="1">
    <citation type="submission" date="2016-03" db="EMBL/GenBank/DDBJ databases">
        <title>Genome sequence of Variovorax paradoxus KB5.</title>
        <authorList>
            <person name="Jeong H."/>
            <person name="Hong C.E."/>
            <person name="Jo S.H."/>
            <person name="Park J.M."/>
        </authorList>
    </citation>
    <scope>NUCLEOTIDE SEQUENCE [LARGE SCALE GENOMIC DNA]</scope>
    <source>
        <strain evidence="1 2">KB5</strain>
    </source>
</reference>
<organism evidence="1 2">
    <name type="scientific">Variovorax paradoxus</name>
    <dbReference type="NCBI Taxonomy" id="34073"/>
    <lineage>
        <taxon>Bacteria</taxon>
        <taxon>Pseudomonadati</taxon>
        <taxon>Pseudomonadota</taxon>
        <taxon>Betaproteobacteria</taxon>
        <taxon>Burkholderiales</taxon>
        <taxon>Comamonadaceae</taxon>
        <taxon>Variovorax</taxon>
    </lineage>
</organism>
<dbReference type="AlphaFoldDB" id="A0AA91DRD4"/>
<dbReference type="InterPro" id="IPR035093">
    <property type="entry name" value="RelE/ParE_toxin_dom_sf"/>
</dbReference>
<evidence type="ECO:0000313" key="2">
    <source>
        <dbReference type="Proteomes" id="UP000077852"/>
    </source>
</evidence>
<dbReference type="SUPFAM" id="SSF143011">
    <property type="entry name" value="RelE-like"/>
    <property type="match status" value="1"/>
</dbReference>
<comment type="caution">
    <text evidence="1">The sequence shown here is derived from an EMBL/GenBank/DDBJ whole genome shotgun (WGS) entry which is preliminary data.</text>
</comment>
<name>A0AA91DRD4_VARPD</name>
<evidence type="ECO:0000313" key="1">
    <source>
        <dbReference type="EMBL" id="OAK66082.1"/>
    </source>
</evidence>